<dbReference type="Proteomes" id="UP000296352">
    <property type="component" value="Chromosome"/>
</dbReference>
<dbReference type="AlphaFoldDB" id="A0A4P7QII9"/>
<protein>
    <submittedName>
        <fullName evidence="3">Competence protein ComM</fullName>
    </submittedName>
</protein>
<feature type="domain" description="AAA+ ATPase" evidence="2">
    <location>
        <begin position="245"/>
        <end position="425"/>
    </location>
</feature>
<dbReference type="Pfam" id="PF01078">
    <property type="entry name" value="Mg_chelatase"/>
    <property type="match status" value="1"/>
</dbReference>
<evidence type="ECO:0000313" key="3">
    <source>
        <dbReference type="EMBL" id="QCB28704.1"/>
    </source>
</evidence>
<dbReference type="InterPro" id="IPR014721">
    <property type="entry name" value="Ribsml_uS5_D2-typ_fold_subgr"/>
</dbReference>
<dbReference type="InterPro" id="IPR020568">
    <property type="entry name" value="Ribosomal_Su5_D2-typ_SF"/>
</dbReference>
<dbReference type="RefSeq" id="WP_136141407.1">
    <property type="nucleotide sequence ID" value="NZ_CP039247.1"/>
</dbReference>
<proteinExistence type="predicted"/>
<dbReference type="PANTHER" id="PTHR32039:SF7">
    <property type="entry name" value="COMPETENCE PROTEIN COMM"/>
    <property type="match status" value="1"/>
</dbReference>
<name>A0A4P7QII9_9CORY</name>
<sequence>MALGKSMTTALAGVLAHVVTVEANIGVGLPGFHVVGLADTAINESRDRIRTAVANSHLQWPKTKVVVSMSPASLPKSGSHFDLPVALAVLVAGLKDTGTKNQQMTGTTGGFNGAGSLNDREESTGVDPFLRLSRSLVLGELGLDGSVRPVAGVIPALLAARKHGFTTLVIPPGNAAEAALVPDMNVLVAATLEDAFGWVRGTRMLPKAAAVAPGGMRRPENSGADFADIAGQREAKYAAEVAAAGGHHLLMIGPPGAGKSMIAARMPSILPELTTDESVETTAIHSIAGAPGCVISRAPFIAPHASITRAALLGGGSGNPRPGAVSLAHNGVLFLDEASEIGGSVLDCLRAPLEDGAVRLVRARREVIYPARFQLILAANPCRCAAEDPTKCRCKPHVRENYLRNISGPLRDRLDMTVKVTGDSGLLSAAQEEGSDVIADRVAAARERATYRWRHDGRSEATNAAVPGSYLRRHRPAEETAMSLLGAYLADGQLSQRGVDRALKLSWTLCDLDGAQQPGIDHVARALDLRGAHVLGRET</sequence>
<gene>
    <name evidence="3" type="primary">comM</name>
    <name evidence="3" type="ORF">CENDO_07150</name>
</gene>
<organism evidence="3 4">
    <name type="scientific">Corynebacterium endometrii</name>
    <dbReference type="NCBI Taxonomy" id="2488819"/>
    <lineage>
        <taxon>Bacteria</taxon>
        <taxon>Bacillati</taxon>
        <taxon>Actinomycetota</taxon>
        <taxon>Actinomycetes</taxon>
        <taxon>Mycobacteriales</taxon>
        <taxon>Corynebacteriaceae</taxon>
        <taxon>Corynebacterium</taxon>
    </lineage>
</organism>
<dbReference type="InterPro" id="IPR025158">
    <property type="entry name" value="Mg_chelat-rel_C"/>
</dbReference>
<dbReference type="InterPro" id="IPR027417">
    <property type="entry name" value="P-loop_NTPase"/>
</dbReference>
<dbReference type="SUPFAM" id="SSF54211">
    <property type="entry name" value="Ribosomal protein S5 domain 2-like"/>
    <property type="match status" value="2"/>
</dbReference>
<dbReference type="OrthoDB" id="9813147at2"/>
<dbReference type="PANTHER" id="PTHR32039">
    <property type="entry name" value="MAGNESIUM-CHELATASE SUBUNIT CHLI"/>
    <property type="match status" value="1"/>
</dbReference>
<dbReference type="InterPro" id="IPR000523">
    <property type="entry name" value="Mg_chelatse_chII-like_cat_dom"/>
</dbReference>
<dbReference type="Gene3D" id="3.40.50.300">
    <property type="entry name" value="P-loop containing nucleotide triphosphate hydrolases"/>
    <property type="match status" value="1"/>
</dbReference>
<dbReference type="Pfam" id="PF13335">
    <property type="entry name" value="Mg_chelatase_C"/>
    <property type="match status" value="1"/>
</dbReference>
<dbReference type="Pfam" id="PF13541">
    <property type="entry name" value="ChlI"/>
    <property type="match status" value="2"/>
</dbReference>
<keyword evidence="4" id="KW-1185">Reference proteome</keyword>
<dbReference type="SMART" id="SM00382">
    <property type="entry name" value="AAA"/>
    <property type="match status" value="1"/>
</dbReference>
<dbReference type="EMBL" id="CP039247">
    <property type="protein sequence ID" value="QCB28704.1"/>
    <property type="molecule type" value="Genomic_DNA"/>
</dbReference>
<dbReference type="InterPro" id="IPR003593">
    <property type="entry name" value="AAA+_ATPase"/>
</dbReference>
<evidence type="ECO:0000313" key="4">
    <source>
        <dbReference type="Proteomes" id="UP000296352"/>
    </source>
</evidence>
<evidence type="ECO:0000259" key="2">
    <source>
        <dbReference type="SMART" id="SM00382"/>
    </source>
</evidence>
<evidence type="ECO:0000256" key="1">
    <source>
        <dbReference type="SAM" id="MobiDB-lite"/>
    </source>
</evidence>
<feature type="region of interest" description="Disordered" evidence="1">
    <location>
        <begin position="101"/>
        <end position="122"/>
    </location>
</feature>
<dbReference type="Gene3D" id="3.30.230.10">
    <property type="match status" value="2"/>
</dbReference>
<dbReference type="GO" id="GO:0005524">
    <property type="term" value="F:ATP binding"/>
    <property type="evidence" value="ECO:0007669"/>
    <property type="project" value="InterPro"/>
</dbReference>
<reference evidence="3 4" key="1">
    <citation type="submission" date="2019-04" db="EMBL/GenBank/DDBJ databases">
        <title>Corynebacterium endometrii sp. nov., isolated from the uterus of a cow with endometritis.</title>
        <authorList>
            <person name="Ballas P."/>
            <person name="Ruckert C."/>
            <person name="Wagener K."/>
            <person name="Drillich M."/>
            <person name="Kaempfer P."/>
            <person name="Busse H.-J."/>
            <person name="Ehling-Schulz M."/>
        </authorList>
    </citation>
    <scope>NUCLEOTIDE SEQUENCE [LARGE SCALE GENOMIC DNA]</scope>
    <source>
        <strain evidence="3 4">LMM-1653</strain>
    </source>
</reference>
<dbReference type="KEGG" id="cee:CENDO_07150"/>
<dbReference type="InterPro" id="IPR045006">
    <property type="entry name" value="CHLI-like"/>
</dbReference>
<dbReference type="SUPFAM" id="SSF52540">
    <property type="entry name" value="P-loop containing nucleoside triphosphate hydrolases"/>
    <property type="match status" value="1"/>
</dbReference>
<accession>A0A4P7QII9</accession>